<proteinExistence type="predicted"/>
<dbReference type="PANTHER" id="PTHR37999:SF2">
    <property type="entry name" value="MUCIN-17"/>
    <property type="match status" value="1"/>
</dbReference>
<dbReference type="EMBL" id="CVMV01000032">
    <property type="protein sequence ID" value="CRG94680.1"/>
    <property type="molecule type" value="Genomic_DNA"/>
</dbReference>
<feature type="region of interest" description="Disordered" evidence="1">
    <location>
        <begin position="2037"/>
        <end position="2061"/>
    </location>
</feature>
<feature type="compositionally biased region" description="Polar residues" evidence="1">
    <location>
        <begin position="132"/>
        <end position="142"/>
    </location>
</feature>
<accession>A0A1J1GQI2</accession>
<sequence length="2937" mass="352277">MENEFLKDNNTLEDFSKNENNIYINKDEKSKKYTLNFDKLDKNRFSNSSNLDSDNCKYKITEYLNDTTDRKNENAFKITLKSLRNCEKLDSYKKNFNYVKNNEIKTYELDNNHYLKNNIKNNDNYNSDKNADGNNIDKSNNDNITEEIYDSLTFLRKDSENYKNNILFLNNRKYYLKSIKDLNNNDTLELHKDIRKKKKKKKSAINFDSKSKKSNVNAYEDIKNLKINADDENINSYNSNNKEKKKNSTSDLNYEERKKEDIEDYNKKIINNNINVHSVSTSNFNNKCLNKINIINLNMTNNENNSSKSDKSSFNDHFKKRKLYVDQKEITNENSFENVNNNNDVMKSPEIYNQCPSTTFPTAFSTFSRFPSNYLNNYKRRKKENKYSVDTIESKNLSKYENFENFFNSRKINVCEKKFKNMIKDNKCNSSDRNTIINYTNNNNNKEDVSYTYKNNCKSIKNNNICNLFSSSPNNNSTGKLIDKNNRKNVFVNSFNENYYYETINLKDSNLLKKDKIYNNLRYFERYYENYILFKSFIFSLNSPYTISSLSKEHDINEMNSLKYKILKSEKYSLLNNVSTFKKFDEKYFLEDFITNDFQWVELDGVNCSYAYDFAFFDKTDKYMISIDALDENDKNLNEKCNDNSNEHWNENSNILGNTKKRKKKKYMKDNVFFHNHCKKTNGDNENSIFNNETNKILQNLSSKKNSNERVKLNKNYGNLERMVEDDISNIKCDLRENQKNFIILYAKILNISFIHSANILKQFNHPSINLFNTNKTHSIKKKDIDNSYIENKCNYQNDYYNKEISDEYTKESKISLIHSKKKNFEELNKLDKKNKYKSEKVRKTKYTINDINTQKNKNKFISNKIKRHLNSINVRIIIKEWYIDYGIYPNCIPYIYVVSQNNNRYRLDKPLDKYYDIFTNVRLKFEITTRILKTLQVYPHISYDKLIGYLTLYESIKNKIKINENKQKIKNHDIKNLENSNQNIIHNEDSTYFLKIRNISSDEESSKKYKDDTNRIKKKRNEDILKNFNLSEKNGTGIYIMPDGTKSKKCIWGAAYSVYKCDENVIINLYNFLKKEIKLLEECFNINYLLNTSFMKTLKEKFYSKHKSNKEKTIDNICNNNSEYFKISKNIQTDEDEENTQNNEYPHINLVKKNKKKIINEINSRDNEDTLYKELNINDVVTKKRKNNDTENVEYNNNELIVKDKNEIMNSLFKENEVNIKEENKPYKEKCTQDIKENLKNYNIEYNDNLNLMESIKKKNKIKSNIKIQDELYTNINDRNVYPFPLPLHVIIPLKHEMLLNIWTFFYTFKEILDINITMNNLEKIFLFKRNIFDKKIIYQSINKSCLLKEYIKKNKIPIPLDEMIFFEKKTNDCICDIKYKDNILKSLLMLLHYSLLIDNIIKNNFRRKKKKQKYLIKKKNFYVYQIFDEFENPLINNFFNFSIKNYYKFNKKNTNMITKNMGNQESKMNDDITYSVKNSQKNIYLKNLKEISVQYCTKNLKENKNEELNLKQEKCKNDTNEWSVKDEKDLGNQEKKKKYGETNKQKISFNYSYSDNILNCSDALSYYSSLESFSDDIKKNESLKINNEVREEKETNNYDNKGDISICDTYKDSFYINNFSKEKCQNDCKKINYDSIYNTCNITLKCDDLKNNIITRENNKISSNIEKTKDNENYKGDINKEIKSSITCDNEKLISTNESVINKIEKEKYEINELKHNEINEPKRKDEKGKKEIDENDLENMLDQVNFYDLTEYEQTIDNNSYINVLSDIFLQRKKKKMIFEEYHDIRILDNITWTILLKKYIFIILYTMKHSFYFNKKNERNINEKSSDIINNNYSYVVSSNNKNLDSLNTNLSISKNDMIHKNIKKDNINKSKSFDKSINNKKNSQNELISNDGKNLENINLKKYKLSWFLNFNKFHFSKSEIMEMINIFKFLCKENNTYEMLKETEKMKIIMFFINIITSSNISKEFINEKIEYLNNIKSYIVSKQNIEDDNQKNMKKNSNGTNTDCLLMKTLPNKENYMKCTDMHWGEKEKRDSYEKGNINGKDENTKSNQDRNTEKETIIKKKSYFNRIKENFNVRIDLLGEDRYFNKYYYFGSSFGYINRIYVQYMNHIKENDRECFEERVGHNLEHSDNKNCKQIKTIFNSIEEYINFINESKYNLKMGYIEGIDNINLFIESFSPHLIREIELKKKFVEIKEIIESSQLKNEENYIKKCVEYKDNNIILIEEENKERKEKQLSDVIINERKENLNNENIIIHRKIEDMEQYKSNEYNNNILIKNKICTNLSKNIHEHISDNKKYNDVTLINNMNKELTHENKSNNLIVDKKTDENHNKIMYFTEAEKLFEQFFFISEKLLNFKEEIKNILSECFELEIDKKIFDFIFFCIDNFINNELTYDIKKNIFIKYLDFIYTIEKSFSSYSSYFLKKKWNVYFRKKWINDLNFIKNEIINNTIILNTLDMLPLLNIYFNFFRIYGFNENIIQKLKKYNIEENIFKKINNDYVIKSELCFIEKLFERENKDDKNVKNIKEDKVFNTCLKERINELRNKIYTYLPYKKNEKYFYFKEGHLEHMNKFNDNNFFNKKDDLNILANTEQVEILDIKIFLVPNNKEATKDEKILKKKKETKYKKNENLNENDNNIENTNDNNNNEKNKNEEKENKIRNKKKNEKASNGIDDTKYDFQKNKTKNKKKSIMCKKLNHKMKNDRNYCKLHNDLFEIKKIIEKQYISLNGKKNKFYFNSLANFTKFLDTQINDSLFNQNDFLFYKNENLLLSNNILYGNNMNKQTINNNLNENYNFLCQLHCSILPRHYEIADSLYKKLNLPKKNSSNDIVKSPNFFLFNIFFDENMKTILYIIPTKMILNSLNSKWKIGLKCKIQKPLCSFDYSHYVATIKGIDYNSMNLWKNITVKKDTKKNKKNSITQKVNFWELIKKNDI</sequence>
<protein>
    <submittedName>
        <fullName evidence="2">Uncharacterized protein</fullName>
    </submittedName>
</protein>
<name>A0A1J1GQI2_PLAGA</name>
<dbReference type="OMA" id="KICHDDH"/>
<gene>
    <name evidence="2" type="ORF">PGAL8A_00207700</name>
</gene>
<dbReference type="RefSeq" id="XP_028527495.1">
    <property type="nucleotide sequence ID" value="XM_028670776.1"/>
</dbReference>
<feature type="compositionally biased region" description="Basic and acidic residues" evidence="1">
    <location>
        <begin position="2650"/>
        <end position="2663"/>
    </location>
</feature>
<dbReference type="InterPro" id="IPR053311">
    <property type="entry name" value="Mucosal_Integrity_Assoc"/>
</dbReference>
<comment type="caution">
    <text evidence="2">The sequence shown here is derived from an EMBL/GenBank/DDBJ whole genome shotgun (WGS) entry which is preliminary data.</text>
</comment>
<reference evidence="2" key="1">
    <citation type="submission" date="2015-04" db="EMBL/GenBank/DDBJ databases">
        <authorList>
            <consortium name="Pathogen Informatics"/>
        </authorList>
    </citation>
    <scope>NUCLEOTIDE SEQUENCE [LARGE SCALE GENOMIC DNA]</scope>
    <source>
        <strain evidence="2">8A</strain>
    </source>
</reference>
<dbReference type="Proteomes" id="UP000220797">
    <property type="component" value="Unassembled WGS sequence"/>
</dbReference>
<evidence type="ECO:0000313" key="2">
    <source>
        <dbReference type="EMBL" id="CRG94680.1"/>
    </source>
</evidence>
<keyword evidence="3" id="KW-1185">Reference proteome</keyword>
<feature type="region of interest" description="Disordered" evidence="1">
    <location>
        <begin position="120"/>
        <end position="142"/>
    </location>
</feature>
<organism evidence="2 3">
    <name type="scientific">Plasmodium gallinaceum</name>
    <dbReference type="NCBI Taxonomy" id="5849"/>
    <lineage>
        <taxon>Eukaryota</taxon>
        <taxon>Sar</taxon>
        <taxon>Alveolata</taxon>
        <taxon>Apicomplexa</taxon>
        <taxon>Aconoidasida</taxon>
        <taxon>Haemosporida</taxon>
        <taxon>Plasmodiidae</taxon>
        <taxon>Plasmodium</taxon>
        <taxon>Plasmodium (Haemamoeba)</taxon>
    </lineage>
</organism>
<dbReference type="GO" id="GO:0005634">
    <property type="term" value="C:nucleus"/>
    <property type="evidence" value="ECO:0007669"/>
    <property type="project" value="UniProtKB-SubCell"/>
</dbReference>
<feature type="compositionally biased region" description="Low complexity" evidence="1">
    <location>
        <begin position="2635"/>
        <end position="2649"/>
    </location>
</feature>
<feature type="region of interest" description="Disordered" evidence="1">
    <location>
        <begin position="232"/>
        <end position="258"/>
    </location>
</feature>
<dbReference type="GeneID" id="39730604"/>
<dbReference type="VEuPathDB" id="PlasmoDB:PGAL8A_00207700"/>
<evidence type="ECO:0000256" key="1">
    <source>
        <dbReference type="SAM" id="MobiDB-lite"/>
    </source>
</evidence>
<evidence type="ECO:0000313" key="3">
    <source>
        <dbReference type="Proteomes" id="UP000220797"/>
    </source>
</evidence>
<dbReference type="OrthoDB" id="378424at2759"/>
<feature type="region of interest" description="Disordered" evidence="1">
    <location>
        <begin position="2631"/>
        <end position="2682"/>
    </location>
</feature>
<dbReference type="PANTHER" id="PTHR37999">
    <property type="entry name" value="MUCIN-17"/>
    <property type="match status" value="1"/>
</dbReference>